<protein>
    <submittedName>
        <fullName evidence="8">Organic cation transporter-like protein isoform X1</fullName>
    </submittedName>
</protein>
<evidence type="ECO:0000256" key="1">
    <source>
        <dbReference type="ARBA" id="ARBA00004141"/>
    </source>
</evidence>
<evidence type="ECO:0000256" key="5">
    <source>
        <dbReference type="SAM" id="Phobius"/>
    </source>
</evidence>
<evidence type="ECO:0000256" key="4">
    <source>
        <dbReference type="ARBA" id="ARBA00023136"/>
    </source>
</evidence>
<dbReference type="PANTHER" id="PTHR24064">
    <property type="entry name" value="SOLUTE CARRIER FAMILY 22 MEMBER"/>
    <property type="match status" value="1"/>
</dbReference>
<feature type="transmembrane region" description="Helical" evidence="5">
    <location>
        <begin position="239"/>
        <end position="260"/>
    </location>
</feature>
<dbReference type="KEGG" id="osn:118760859"/>
<name>A0A7E6F6F2_9MOLL</name>
<dbReference type="SUPFAM" id="SSF103473">
    <property type="entry name" value="MFS general substrate transporter"/>
    <property type="match status" value="1"/>
</dbReference>
<keyword evidence="3 5" id="KW-1133">Transmembrane helix</keyword>
<dbReference type="InterPro" id="IPR020846">
    <property type="entry name" value="MFS_dom"/>
</dbReference>
<dbReference type="InterPro" id="IPR036259">
    <property type="entry name" value="MFS_trans_sf"/>
</dbReference>
<dbReference type="Pfam" id="PF07690">
    <property type="entry name" value="MFS_1"/>
    <property type="match status" value="1"/>
</dbReference>
<keyword evidence="4 5" id="KW-0472">Membrane</keyword>
<evidence type="ECO:0000259" key="6">
    <source>
        <dbReference type="PROSITE" id="PS50850"/>
    </source>
</evidence>
<organism evidence="7 8">
    <name type="scientific">Octopus sinensis</name>
    <name type="common">East Asian common octopus</name>
    <dbReference type="NCBI Taxonomy" id="2607531"/>
    <lineage>
        <taxon>Eukaryota</taxon>
        <taxon>Metazoa</taxon>
        <taxon>Spiralia</taxon>
        <taxon>Lophotrochozoa</taxon>
        <taxon>Mollusca</taxon>
        <taxon>Cephalopoda</taxon>
        <taxon>Coleoidea</taxon>
        <taxon>Octopodiformes</taxon>
        <taxon>Octopoda</taxon>
        <taxon>Incirrata</taxon>
        <taxon>Octopodidae</taxon>
        <taxon>Octopus</taxon>
    </lineage>
</organism>
<evidence type="ECO:0000256" key="3">
    <source>
        <dbReference type="ARBA" id="ARBA00022989"/>
    </source>
</evidence>
<feature type="transmembrane region" description="Helical" evidence="5">
    <location>
        <begin position="211"/>
        <end position="233"/>
    </location>
</feature>
<dbReference type="PROSITE" id="PS50850">
    <property type="entry name" value="MFS"/>
    <property type="match status" value="1"/>
</dbReference>
<dbReference type="Proteomes" id="UP000515154">
    <property type="component" value="Linkage group LG11"/>
</dbReference>
<sequence>MSQKKEYDLDGLCVDLKQFGKYQILQTLLIMWPAMVESFSLLQIVFLGYTPDHQCKDLSEEQLSIYNVTSYDDISYEKCHINIFRGLKNITDELSCINGHNYSANKDISYVIEWNLVCDKDGLAELTQSLFTAGQGAGALIFTALADKIGRKPVHVGSAFLLFLCVSGSALSPNIWVFAAIRVLSGAFQQGIVIPGFTMILEMFPADKRTLVSCTLGVWWSICVMILALVAYVMRHSEWRWLCAVFGIPGIICIFQFWYLREAFDGCSQKGNCRSRKNCETRSKT</sequence>
<evidence type="ECO:0000256" key="2">
    <source>
        <dbReference type="ARBA" id="ARBA00022692"/>
    </source>
</evidence>
<dbReference type="AlphaFoldDB" id="A0A7E6F6F2"/>
<evidence type="ECO:0000313" key="7">
    <source>
        <dbReference type="Proteomes" id="UP000515154"/>
    </source>
</evidence>
<feature type="transmembrane region" description="Helical" evidence="5">
    <location>
        <begin position="159"/>
        <end position="181"/>
    </location>
</feature>
<dbReference type="GO" id="GO:0016020">
    <property type="term" value="C:membrane"/>
    <property type="evidence" value="ECO:0007669"/>
    <property type="project" value="UniProtKB-SubCell"/>
</dbReference>
<dbReference type="RefSeq" id="XP_036363376.1">
    <property type="nucleotide sequence ID" value="XM_036507483.1"/>
</dbReference>
<feature type="domain" description="Major facilitator superfamily (MFS) profile" evidence="6">
    <location>
        <begin position="26"/>
        <end position="285"/>
    </location>
</feature>
<accession>A0A7E6F6F2</accession>
<evidence type="ECO:0000313" key="8">
    <source>
        <dbReference type="RefSeq" id="XP_036363376.1"/>
    </source>
</evidence>
<dbReference type="Gene3D" id="1.20.1250.20">
    <property type="entry name" value="MFS general substrate transporter like domains"/>
    <property type="match status" value="1"/>
</dbReference>
<gene>
    <name evidence="8" type="primary">LOC118760859</name>
</gene>
<dbReference type="GO" id="GO:0022857">
    <property type="term" value="F:transmembrane transporter activity"/>
    <property type="evidence" value="ECO:0007669"/>
    <property type="project" value="InterPro"/>
</dbReference>
<feature type="transmembrane region" description="Helical" evidence="5">
    <location>
        <begin position="187"/>
        <end position="204"/>
    </location>
</feature>
<reference evidence="8" key="1">
    <citation type="submission" date="2025-08" db="UniProtKB">
        <authorList>
            <consortium name="RefSeq"/>
        </authorList>
    </citation>
    <scope>IDENTIFICATION</scope>
</reference>
<feature type="transmembrane region" description="Helical" evidence="5">
    <location>
        <begin position="29"/>
        <end position="49"/>
    </location>
</feature>
<keyword evidence="7" id="KW-1185">Reference proteome</keyword>
<proteinExistence type="predicted"/>
<comment type="subcellular location">
    <subcellularLocation>
        <location evidence="1">Membrane</location>
        <topology evidence="1">Multi-pass membrane protein</topology>
    </subcellularLocation>
</comment>
<keyword evidence="2 5" id="KW-0812">Transmembrane</keyword>
<dbReference type="InterPro" id="IPR011701">
    <property type="entry name" value="MFS"/>
</dbReference>